<feature type="transmembrane region" description="Helical" evidence="1">
    <location>
        <begin position="12"/>
        <end position="28"/>
    </location>
</feature>
<keyword evidence="1" id="KW-1133">Transmembrane helix</keyword>
<evidence type="ECO:0000256" key="1">
    <source>
        <dbReference type="SAM" id="Phobius"/>
    </source>
</evidence>
<evidence type="ECO:0000313" key="4">
    <source>
        <dbReference type="Proteomes" id="UP001225646"/>
    </source>
</evidence>
<keyword evidence="1" id="KW-0812">Transmembrane</keyword>
<sequence length="153" mass="17799">MILHSLNRKIAVVLFIFAAGYLFLSFQLPEFPYAIVDSDVLPKGLGFLLLFLSISLFFEKSVETEFQKEKRNIKREDFILLLSVLGMILLYILFLEVIGFVLTTIAFLLVMTRRLGYCNWKVNFLVSILFSLTIYFSFNYLLNIYLPQGILPF</sequence>
<comment type="caution">
    <text evidence="3">The sequence shown here is derived from an EMBL/GenBank/DDBJ whole genome shotgun (WGS) entry which is preliminary data.</text>
</comment>
<proteinExistence type="predicted"/>
<accession>A0ABT9VS75</accession>
<dbReference type="InterPro" id="IPR009936">
    <property type="entry name" value="DUF1468"/>
</dbReference>
<organism evidence="3 4">
    <name type="scientific">Aeribacillus alveayuensis</name>
    <dbReference type="NCBI Taxonomy" id="279215"/>
    <lineage>
        <taxon>Bacteria</taxon>
        <taxon>Bacillati</taxon>
        <taxon>Bacillota</taxon>
        <taxon>Bacilli</taxon>
        <taxon>Bacillales</taxon>
        <taxon>Bacillaceae</taxon>
        <taxon>Aeribacillus</taxon>
    </lineage>
</organism>
<dbReference type="Proteomes" id="UP001225646">
    <property type="component" value="Unassembled WGS sequence"/>
</dbReference>
<keyword evidence="1" id="KW-0472">Membrane</keyword>
<gene>
    <name evidence="3" type="ORF">J2S06_002967</name>
</gene>
<feature type="transmembrane region" description="Helical" evidence="1">
    <location>
        <begin position="79"/>
        <end position="112"/>
    </location>
</feature>
<feature type="transmembrane region" description="Helical" evidence="1">
    <location>
        <begin position="40"/>
        <end position="58"/>
    </location>
</feature>
<dbReference type="RefSeq" id="WP_419152781.1">
    <property type="nucleotide sequence ID" value="NZ_JAUSTR010000026.1"/>
</dbReference>
<dbReference type="Pfam" id="PF07331">
    <property type="entry name" value="TctB"/>
    <property type="match status" value="1"/>
</dbReference>
<keyword evidence="4" id="KW-1185">Reference proteome</keyword>
<feature type="transmembrane region" description="Helical" evidence="1">
    <location>
        <begin position="124"/>
        <end position="146"/>
    </location>
</feature>
<reference evidence="3 4" key="1">
    <citation type="submission" date="2023-07" db="EMBL/GenBank/DDBJ databases">
        <title>Genomic Encyclopedia of Type Strains, Phase IV (KMG-IV): sequencing the most valuable type-strain genomes for metagenomic binning, comparative biology and taxonomic classification.</title>
        <authorList>
            <person name="Goeker M."/>
        </authorList>
    </citation>
    <scope>NUCLEOTIDE SEQUENCE [LARGE SCALE GENOMIC DNA]</scope>
    <source>
        <strain evidence="3 4">DSM 19092</strain>
    </source>
</reference>
<evidence type="ECO:0000259" key="2">
    <source>
        <dbReference type="Pfam" id="PF07331"/>
    </source>
</evidence>
<dbReference type="EMBL" id="JAUSTR010000026">
    <property type="protein sequence ID" value="MDQ0163839.1"/>
    <property type="molecule type" value="Genomic_DNA"/>
</dbReference>
<evidence type="ECO:0000313" key="3">
    <source>
        <dbReference type="EMBL" id="MDQ0163839.1"/>
    </source>
</evidence>
<protein>
    <submittedName>
        <fullName evidence="3">Tricarboxylic transport membrane protein</fullName>
    </submittedName>
</protein>
<name>A0ABT9VS75_9BACI</name>
<feature type="domain" description="DUF1468" evidence="2">
    <location>
        <begin position="10"/>
        <end position="147"/>
    </location>
</feature>